<evidence type="ECO:0000256" key="5">
    <source>
        <dbReference type="ARBA" id="ARBA00007383"/>
    </source>
</evidence>
<feature type="binding site" evidence="14 15">
    <location>
        <position position="21"/>
    </location>
    <ligand>
        <name>a divalent metal cation</name>
        <dbReference type="ChEBI" id="CHEBI:60240"/>
    </ligand>
</feature>
<evidence type="ECO:0000256" key="12">
    <source>
        <dbReference type="ARBA" id="ARBA00022801"/>
    </source>
</evidence>
<keyword evidence="19" id="KW-1185">Reference proteome</keyword>
<dbReference type="EMBL" id="JAAEJV010000025">
    <property type="protein sequence ID" value="MBF5059496.1"/>
    <property type="molecule type" value="Genomic_DNA"/>
</dbReference>
<evidence type="ECO:0000259" key="17">
    <source>
        <dbReference type="PROSITE" id="PS51975"/>
    </source>
</evidence>
<dbReference type="PROSITE" id="PS51975">
    <property type="entry name" value="RNASE_H_2"/>
    <property type="match status" value="1"/>
</dbReference>
<dbReference type="HAMAP" id="MF_00052_B">
    <property type="entry name" value="RNase_HII_B"/>
    <property type="match status" value="1"/>
</dbReference>
<keyword evidence="9 14" id="KW-0540">Nuclease</keyword>
<dbReference type="InterPro" id="IPR022898">
    <property type="entry name" value="RNase_HII"/>
</dbReference>
<dbReference type="RefSeq" id="WP_194847797.1">
    <property type="nucleotide sequence ID" value="NZ_JAAEJV010000025.1"/>
</dbReference>
<evidence type="ECO:0000256" key="10">
    <source>
        <dbReference type="ARBA" id="ARBA00022723"/>
    </source>
</evidence>
<keyword evidence="8 14" id="KW-0963">Cytoplasm</keyword>
<comment type="caution">
    <text evidence="18">The sequence shown here is derived from an EMBL/GenBank/DDBJ whole genome shotgun (WGS) entry which is preliminary data.</text>
</comment>
<evidence type="ECO:0000256" key="4">
    <source>
        <dbReference type="ARBA" id="ARBA00004496"/>
    </source>
</evidence>
<dbReference type="Gene3D" id="3.30.420.10">
    <property type="entry name" value="Ribonuclease H-like superfamily/Ribonuclease H"/>
    <property type="match status" value="1"/>
</dbReference>
<dbReference type="InterPro" id="IPR036397">
    <property type="entry name" value="RNaseH_sf"/>
</dbReference>
<dbReference type="InterPro" id="IPR012337">
    <property type="entry name" value="RNaseH-like_sf"/>
</dbReference>
<evidence type="ECO:0000256" key="9">
    <source>
        <dbReference type="ARBA" id="ARBA00022722"/>
    </source>
</evidence>
<dbReference type="InterPro" id="IPR024567">
    <property type="entry name" value="RNase_HII/HIII_dom"/>
</dbReference>
<dbReference type="SUPFAM" id="SSF53098">
    <property type="entry name" value="Ribonuclease H-like"/>
    <property type="match status" value="1"/>
</dbReference>
<evidence type="ECO:0000256" key="11">
    <source>
        <dbReference type="ARBA" id="ARBA00022759"/>
    </source>
</evidence>
<sequence length="206" mass="22604">MGLLEESAYKQGHRLIAGVDEAGRGPLAGPVVAAACILPRGLQIEGVDDSKKLTPKEREKLYHILTTHPDILFGIAVVDHEVIDKMNILRASLHAMALAVKELPEEPNYLLIDGNHLPPTHIAAKAVIKGDSRSQSIGAASIIAKHHRDLLMVEYHKEFPEYGFDAHKGYGTKKHVEALKKHGPCRIHRTSFEPVKTLVAGLMEIS</sequence>
<comment type="subcellular location">
    <subcellularLocation>
        <location evidence="4 14">Cytoplasm</location>
    </subcellularLocation>
</comment>
<organism evidence="18 19">
    <name type="scientific">Candidatus Neptunichlamydia vexilliferae</name>
    <dbReference type="NCBI Taxonomy" id="1651774"/>
    <lineage>
        <taxon>Bacteria</taxon>
        <taxon>Pseudomonadati</taxon>
        <taxon>Chlamydiota</taxon>
        <taxon>Chlamydiia</taxon>
        <taxon>Parachlamydiales</taxon>
        <taxon>Simkaniaceae</taxon>
        <taxon>Candidatus Neptunichlamydia</taxon>
    </lineage>
</organism>
<evidence type="ECO:0000313" key="19">
    <source>
        <dbReference type="Proteomes" id="UP001194714"/>
    </source>
</evidence>
<dbReference type="NCBIfam" id="NF000595">
    <property type="entry name" value="PRK00015.1-3"/>
    <property type="match status" value="1"/>
</dbReference>
<evidence type="ECO:0000256" key="15">
    <source>
        <dbReference type="PROSITE-ProRule" id="PRU01319"/>
    </source>
</evidence>
<comment type="cofactor">
    <cofactor evidence="14 15">
        <name>Mn(2+)</name>
        <dbReference type="ChEBI" id="CHEBI:29035"/>
    </cofactor>
    <cofactor evidence="14 15">
        <name>Mg(2+)</name>
        <dbReference type="ChEBI" id="CHEBI:18420"/>
    </cofactor>
    <text evidence="14 15">Manganese or magnesium. Binds 1 divalent metal ion per monomer in the absence of substrate. May bind a second metal ion after substrate binding.</text>
</comment>
<comment type="function">
    <text evidence="3 14 16">Endonuclease that specifically degrades the RNA of RNA-DNA hybrids.</text>
</comment>
<evidence type="ECO:0000256" key="13">
    <source>
        <dbReference type="ARBA" id="ARBA00023211"/>
    </source>
</evidence>
<dbReference type="PANTHER" id="PTHR10954:SF18">
    <property type="entry name" value="RIBONUCLEASE HII"/>
    <property type="match status" value="1"/>
</dbReference>
<accession>A0ABS0B1D7</accession>
<comment type="catalytic activity">
    <reaction evidence="1 14 15 16">
        <text>Endonucleolytic cleavage to 5'-phosphomonoester.</text>
        <dbReference type="EC" id="3.1.26.4"/>
    </reaction>
</comment>
<keyword evidence="11 14" id="KW-0255">Endonuclease</keyword>
<comment type="similarity">
    <text evidence="5 14 16">Belongs to the RNase HII family.</text>
</comment>
<dbReference type="NCBIfam" id="NF000594">
    <property type="entry name" value="PRK00015.1-1"/>
    <property type="match status" value="1"/>
</dbReference>
<keyword evidence="13 14" id="KW-0464">Manganese</keyword>
<dbReference type="GO" id="GO:0004523">
    <property type="term" value="F:RNA-DNA hybrid ribonuclease activity"/>
    <property type="evidence" value="ECO:0007669"/>
    <property type="project" value="UniProtKB-EC"/>
</dbReference>
<evidence type="ECO:0000256" key="6">
    <source>
        <dbReference type="ARBA" id="ARBA00012180"/>
    </source>
</evidence>
<dbReference type="CDD" id="cd07182">
    <property type="entry name" value="RNase_HII_bacteria_HII_like"/>
    <property type="match status" value="1"/>
</dbReference>
<evidence type="ECO:0000256" key="1">
    <source>
        <dbReference type="ARBA" id="ARBA00000077"/>
    </source>
</evidence>
<feature type="domain" description="RNase H type-2" evidence="17">
    <location>
        <begin position="14"/>
        <end position="204"/>
    </location>
</feature>
<dbReference type="EC" id="3.1.26.4" evidence="6 14"/>
<dbReference type="PANTHER" id="PTHR10954">
    <property type="entry name" value="RIBONUCLEASE H2 SUBUNIT A"/>
    <property type="match status" value="1"/>
</dbReference>
<feature type="binding site" evidence="14 15">
    <location>
        <position position="20"/>
    </location>
    <ligand>
        <name>a divalent metal cation</name>
        <dbReference type="ChEBI" id="CHEBI:60240"/>
    </ligand>
</feature>
<evidence type="ECO:0000256" key="2">
    <source>
        <dbReference type="ARBA" id="ARBA00001946"/>
    </source>
</evidence>
<evidence type="ECO:0000256" key="3">
    <source>
        <dbReference type="ARBA" id="ARBA00004065"/>
    </source>
</evidence>
<evidence type="ECO:0000313" key="18">
    <source>
        <dbReference type="EMBL" id="MBF5059496.1"/>
    </source>
</evidence>
<dbReference type="Proteomes" id="UP001194714">
    <property type="component" value="Unassembled WGS sequence"/>
</dbReference>
<protein>
    <recommendedName>
        <fullName evidence="7 14">Ribonuclease HII</fullName>
        <shortName evidence="14">RNase HII</shortName>
        <ecNumber evidence="6 14">3.1.26.4</ecNumber>
    </recommendedName>
</protein>
<evidence type="ECO:0000256" key="16">
    <source>
        <dbReference type="RuleBase" id="RU003515"/>
    </source>
</evidence>
<evidence type="ECO:0000256" key="14">
    <source>
        <dbReference type="HAMAP-Rule" id="MF_00052"/>
    </source>
</evidence>
<keyword evidence="10 14" id="KW-0479">Metal-binding</keyword>
<keyword evidence="12 14" id="KW-0378">Hydrolase</keyword>
<evidence type="ECO:0000256" key="7">
    <source>
        <dbReference type="ARBA" id="ARBA00019179"/>
    </source>
</evidence>
<dbReference type="Pfam" id="PF01351">
    <property type="entry name" value="RNase_HII"/>
    <property type="match status" value="1"/>
</dbReference>
<dbReference type="InterPro" id="IPR001352">
    <property type="entry name" value="RNase_HII/HIII"/>
</dbReference>
<reference evidence="18 19" key="1">
    <citation type="submission" date="2020-01" db="EMBL/GenBank/DDBJ databases">
        <title>Draft genome sequence of Cand. Neptunochlamydia vexilliferae K9.</title>
        <authorList>
            <person name="Schulz F."/>
            <person name="Koestlbacher S."/>
            <person name="Wascher F."/>
            <person name="Pizzetti I."/>
            <person name="Horn M."/>
        </authorList>
    </citation>
    <scope>NUCLEOTIDE SEQUENCE [LARGE SCALE GENOMIC DNA]</scope>
    <source>
        <strain evidence="18 19">K9</strain>
    </source>
</reference>
<evidence type="ECO:0000256" key="8">
    <source>
        <dbReference type="ARBA" id="ARBA00022490"/>
    </source>
</evidence>
<comment type="cofactor">
    <cofactor evidence="2">
        <name>Mg(2+)</name>
        <dbReference type="ChEBI" id="CHEBI:18420"/>
    </cofactor>
</comment>
<name>A0ABS0B1D7_9BACT</name>
<gene>
    <name evidence="14" type="primary">rnhB</name>
    <name evidence="18" type="ORF">NEPTK9_001010</name>
</gene>
<feature type="binding site" evidence="14 15">
    <location>
        <position position="113"/>
    </location>
    <ligand>
        <name>a divalent metal cation</name>
        <dbReference type="ChEBI" id="CHEBI:60240"/>
    </ligand>
</feature>
<proteinExistence type="inferred from homology"/>